<accession>A0A0H2R3I3</accession>
<evidence type="ECO:0000256" key="1">
    <source>
        <dbReference type="SAM" id="MobiDB-lite"/>
    </source>
</evidence>
<evidence type="ECO:0000313" key="2">
    <source>
        <dbReference type="EMBL" id="KLO06350.1"/>
    </source>
</evidence>
<evidence type="ECO:0000313" key="3">
    <source>
        <dbReference type="Proteomes" id="UP000053477"/>
    </source>
</evidence>
<proteinExistence type="predicted"/>
<reference evidence="2 3" key="1">
    <citation type="submission" date="2015-04" db="EMBL/GenBank/DDBJ databases">
        <title>Complete genome sequence of Schizopora paradoxa KUC8140, a cosmopolitan wood degrader in East Asia.</title>
        <authorList>
            <consortium name="DOE Joint Genome Institute"/>
            <person name="Min B."/>
            <person name="Park H."/>
            <person name="Jang Y."/>
            <person name="Kim J.-J."/>
            <person name="Kim K.H."/>
            <person name="Pangilinan J."/>
            <person name="Lipzen A."/>
            <person name="Riley R."/>
            <person name="Grigoriev I.V."/>
            <person name="Spatafora J.W."/>
            <person name="Choi I.-G."/>
        </authorList>
    </citation>
    <scope>NUCLEOTIDE SEQUENCE [LARGE SCALE GENOMIC DNA]</scope>
    <source>
        <strain evidence="2 3">KUC8140</strain>
    </source>
</reference>
<feature type="compositionally biased region" description="Basic residues" evidence="1">
    <location>
        <begin position="83"/>
        <end position="111"/>
    </location>
</feature>
<dbReference type="AlphaFoldDB" id="A0A0H2R3I3"/>
<dbReference type="Pfam" id="PF10346">
    <property type="entry name" value="Con-6"/>
    <property type="match status" value="1"/>
</dbReference>
<dbReference type="OrthoDB" id="3353448at2759"/>
<name>A0A0H2R3I3_9AGAM</name>
<keyword evidence="3" id="KW-1185">Reference proteome</keyword>
<dbReference type="InterPro" id="IPR018824">
    <property type="entry name" value="Conidiation-specific_6"/>
</dbReference>
<gene>
    <name evidence="2" type="ORF">SCHPADRAFT_861478</name>
</gene>
<feature type="region of interest" description="Disordered" evidence="1">
    <location>
        <begin position="1"/>
        <end position="111"/>
    </location>
</feature>
<dbReference type="InParanoid" id="A0A0H2R3I3"/>
<dbReference type="Proteomes" id="UP000053477">
    <property type="component" value="Unassembled WGS sequence"/>
</dbReference>
<dbReference type="EMBL" id="KQ086214">
    <property type="protein sequence ID" value="KLO06350.1"/>
    <property type="molecule type" value="Genomic_DNA"/>
</dbReference>
<feature type="compositionally biased region" description="Basic residues" evidence="1">
    <location>
        <begin position="7"/>
        <end position="16"/>
    </location>
</feature>
<feature type="compositionally biased region" description="Basic and acidic residues" evidence="1">
    <location>
        <begin position="60"/>
        <end position="81"/>
    </location>
</feature>
<sequence length="111" mass="12868">MFGSRNRTSRTTRAPRRSIFSTDRSRSARRSGGRGFFHRKDPNRRAAGLKAALHNPNTTHEGRREAKDELRMMGRGNEAHGHPSLKSRIKRMFGIRSTKSRSRFGSRNRRY</sequence>
<protein>
    <submittedName>
        <fullName evidence="2">Uncharacterized protein</fullName>
    </submittedName>
</protein>
<organism evidence="2 3">
    <name type="scientific">Schizopora paradoxa</name>
    <dbReference type="NCBI Taxonomy" id="27342"/>
    <lineage>
        <taxon>Eukaryota</taxon>
        <taxon>Fungi</taxon>
        <taxon>Dikarya</taxon>
        <taxon>Basidiomycota</taxon>
        <taxon>Agaricomycotina</taxon>
        <taxon>Agaricomycetes</taxon>
        <taxon>Hymenochaetales</taxon>
        <taxon>Schizoporaceae</taxon>
        <taxon>Schizopora</taxon>
    </lineage>
</organism>